<feature type="transmembrane region" description="Helical" evidence="6">
    <location>
        <begin position="98"/>
        <end position="117"/>
    </location>
</feature>
<keyword evidence="4 6" id="KW-0472">Membrane</keyword>
<feature type="transmembrane region" description="Helical" evidence="6">
    <location>
        <begin position="473"/>
        <end position="496"/>
    </location>
</feature>
<dbReference type="PANTHER" id="PTHR23502">
    <property type="entry name" value="MAJOR FACILITATOR SUPERFAMILY"/>
    <property type="match status" value="1"/>
</dbReference>
<gene>
    <name evidence="8" type="ORF">PSALAMII_LOCUS9167</name>
</gene>
<name>A0A9W4JTK4_9EURO</name>
<dbReference type="SUPFAM" id="SSF103473">
    <property type="entry name" value="MFS general substrate transporter"/>
    <property type="match status" value="1"/>
</dbReference>
<keyword evidence="3 6" id="KW-1133">Transmembrane helix</keyword>
<feature type="transmembrane region" description="Helical" evidence="6">
    <location>
        <begin position="415"/>
        <end position="434"/>
    </location>
</feature>
<organism evidence="8 9">
    <name type="scientific">Penicillium salamii</name>
    <dbReference type="NCBI Taxonomy" id="1612424"/>
    <lineage>
        <taxon>Eukaryota</taxon>
        <taxon>Fungi</taxon>
        <taxon>Dikarya</taxon>
        <taxon>Ascomycota</taxon>
        <taxon>Pezizomycotina</taxon>
        <taxon>Eurotiomycetes</taxon>
        <taxon>Eurotiomycetidae</taxon>
        <taxon>Eurotiales</taxon>
        <taxon>Aspergillaceae</taxon>
        <taxon>Penicillium</taxon>
    </lineage>
</organism>
<evidence type="ECO:0000256" key="6">
    <source>
        <dbReference type="SAM" id="Phobius"/>
    </source>
</evidence>
<evidence type="ECO:0000256" key="1">
    <source>
        <dbReference type="ARBA" id="ARBA00004141"/>
    </source>
</evidence>
<keyword evidence="2 6" id="KW-0812">Transmembrane</keyword>
<feature type="compositionally biased region" description="Polar residues" evidence="5">
    <location>
        <begin position="28"/>
        <end position="43"/>
    </location>
</feature>
<feature type="region of interest" description="Disordered" evidence="5">
    <location>
        <begin position="1"/>
        <end position="46"/>
    </location>
</feature>
<dbReference type="EMBL" id="CAJVPA010000217">
    <property type="protein sequence ID" value="CAG8410843.1"/>
    <property type="molecule type" value="Genomic_DNA"/>
</dbReference>
<feature type="transmembrane region" description="Helical" evidence="6">
    <location>
        <begin position="62"/>
        <end position="86"/>
    </location>
</feature>
<evidence type="ECO:0000256" key="3">
    <source>
        <dbReference type="ARBA" id="ARBA00022989"/>
    </source>
</evidence>
<dbReference type="Proteomes" id="UP001152646">
    <property type="component" value="Unassembled WGS sequence"/>
</dbReference>
<dbReference type="Pfam" id="PF07690">
    <property type="entry name" value="MFS_1"/>
    <property type="match status" value="1"/>
</dbReference>
<dbReference type="GO" id="GO:0005886">
    <property type="term" value="C:plasma membrane"/>
    <property type="evidence" value="ECO:0007669"/>
    <property type="project" value="TreeGrafter"/>
</dbReference>
<dbReference type="InterPro" id="IPR011701">
    <property type="entry name" value="MFS"/>
</dbReference>
<feature type="transmembrane region" description="Helical" evidence="6">
    <location>
        <begin position="446"/>
        <end position="466"/>
    </location>
</feature>
<feature type="transmembrane region" description="Helical" evidence="6">
    <location>
        <begin position="352"/>
        <end position="378"/>
    </location>
</feature>
<evidence type="ECO:0000313" key="8">
    <source>
        <dbReference type="EMBL" id="CAG8410843.1"/>
    </source>
</evidence>
<evidence type="ECO:0000256" key="4">
    <source>
        <dbReference type="ARBA" id="ARBA00023136"/>
    </source>
</evidence>
<dbReference type="Gene3D" id="1.20.1250.20">
    <property type="entry name" value="MFS general substrate transporter like domains"/>
    <property type="match status" value="1"/>
</dbReference>
<feature type="transmembrane region" description="Helical" evidence="6">
    <location>
        <begin position="219"/>
        <end position="238"/>
    </location>
</feature>
<dbReference type="AlphaFoldDB" id="A0A9W4JTK4"/>
<evidence type="ECO:0000313" key="9">
    <source>
        <dbReference type="Proteomes" id="UP001152646"/>
    </source>
</evidence>
<dbReference type="GO" id="GO:0022857">
    <property type="term" value="F:transmembrane transporter activity"/>
    <property type="evidence" value="ECO:0007669"/>
    <property type="project" value="InterPro"/>
</dbReference>
<dbReference type="PANTHER" id="PTHR23502:SF150">
    <property type="entry name" value="MAJOR FACILITATOR SUPERFAMILY (MFS) PROFILE DOMAIN-CONTAINING PROTEIN-RELATED"/>
    <property type="match status" value="1"/>
</dbReference>
<dbReference type="OrthoDB" id="2441642at2759"/>
<comment type="caution">
    <text evidence="8">The sequence shown here is derived from an EMBL/GenBank/DDBJ whole genome shotgun (WGS) entry which is preliminary data.</text>
</comment>
<proteinExistence type="predicted"/>
<feature type="transmembrane region" description="Helical" evidence="6">
    <location>
        <begin position="312"/>
        <end position="332"/>
    </location>
</feature>
<evidence type="ECO:0000256" key="5">
    <source>
        <dbReference type="SAM" id="MobiDB-lite"/>
    </source>
</evidence>
<feature type="transmembrane region" description="Helical" evidence="6">
    <location>
        <begin position="129"/>
        <end position="148"/>
    </location>
</feature>
<comment type="subcellular location">
    <subcellularLocation>
        <location evidence="1">Membrane</location>
        <topology evidence="1">Multi-pass membrane protein</topology>
    </subcellularLocation>
</comment>
<feature type="transmembrane region" description="Helical" evidence="6">
    <location>
        <begin position="188"/>
        <end position="207"/>
    </location>
</feature>
<feature type="domain" description="Major facilitator superfamily (MFS) profile" evidence="7">
    <location>
        <begin position="64"/>
        <end position="535"/>
    </location>
</feature>
<evidence type="ECO:0000256" key="2">
    <source>
        <dbReference type="ARBA" id="ARBA00022692"/>
    </source>
</evidence>
<sequence>MEEHHRNGCATDPISHSISETLPAPPGASSTGPNELHSTNTTVPDGKADGEEYSVFSRHEKVFFISLTSFGMVVCMIATNVYFPILPILEQEYRVSPTSINLTITVFLIIQGIVPALMSTLSDFHGRRLAWILALSLYIVANVGLALQKNYLTLMLLRCIQSVGSSCAIPFGFASAADIASPEERGRYIGPMHGSVMAAFAFGPVIGGSLASRLGWRSVFWFLVISSGCFFALYMIFIPETARTVVGNGSLVPQDWWRRSVMQNCGCRQRSTMSKGILRDQKQSSPQQRKEGVATTLLTVFGAFVILKHKEALILIIYTSLLYFGISALWATTANKFGELYGLSTMQVGLSFLSLCFSNSSPFGIAGGFGSIISGRLVDINYRRISRNRNAAGDLHPVSSDRSGDFPIEVARLQVALPHMFMVAVSFAVYGWMVEKRLPLVAALTWQALIGLCGNSLLGILYTLLIDLFPGQAAAASGAADFVRCWLGALSAAVINDMLSDMGWGWCFTMIGLLLVITLPLIALEYVYGMSWRQRREMTRASA</sequence>
<dbReference type="InterPro" id="IPR036259">
    <property type="entry name" value="MFS_trans_sf"/>
</dbReference>
<accession>A0A9W4JTK4</accession>
<dbReference type="InterPro" id="IPR020846">
    <property type="entry name" value="MFS_dom"/>
</dbReference>
<reference evidence="8" key="1">
    <citation type="submission" date="2021-07" db="EMBL/GenBank/DDBJ databases">
        <authorList>
            <person name="Branca A.L. A."/>
        </authorList>
    </citation>
    <scope>NUCLEOTIDE SEQUENCE</scope>
</reference>
<evidence type="ECO:0000259" key="7">
    <source>
        <dbReference type="PROSITE" id="PS50850"/>
    </source>
</evidence>
<feature type="transmembrane region" description="Helical" evidence="6">
    <location>
        <begin position="502"/>
        <end position="528"/>
    </location>
</feature>
<protein>
    <recommendedName>
        <fullName evidence="7">Major facilitator superfamily (MFS) profile domain-containing protein</fullName>
    </recommendedName>
</protein>
<dbReference type="PROSITE" id="PS50850">
    <property type="entry name" value="MFS"/>
    <property type="match status" value="1"/>
</dbReference>